<protein>
    <submittedName>
        <fullName evidence="1">Uncharacterized protein</fullName>
    </submittedName>
</protein>
<gene>
    <name evidence="1" type="ORF">ACFOOT_19400</name>
</gene>
<evidence type="ECO:0000313" key="2">
    <source>
        <dbReference type="Proteomes" id="UP001595683"/>
    </source>
</evidence>
<proteinExistence type="predicted"/>
<keyword evidence="2" id="KW-1185">Reference proteome</keyword>
<dbReference type="EMBL" id="JBHRYE010000049">
    <property type="protein sequence ID" value="MFC3673593.1"/>
    <property type="molecule type" value="Genomic_DNA"/>
</dbReference>
<evidence type="ECO:0000313" key="1">
    <source>
        <dbReference type="EMBL" id="MFC3673593.1"/>
    </source>
</evidence>
<name>A0ABV7V812_9SPHN</name>
<dbReference type="Proteomes" id="UP001595683">
    <property type="component" value="Unassembled WGS sequence"/>
</dbReference>
<organism evidence="1 2">
    <name type="scientific">Novosphingobium pokkalii</name>
    <dbReference type="NCBI Taxonomy" id="1770194"/>
    <lineage>
        <taxon>Bacteria</taxon>
        <taxon>Pseudomonadati</taxon>
        <taxon>Pseudomonadota</taxon>
        <taxon>Alphaproteobacteria</taxon>
        <taxon>Sphingomonadales</taxon>
        <taxon>Sphingomonadaceae</taxon>
        <taxon>Novosphingobium</taxon>
    </lineage>
</organism>
<sequence length="97" mass="11113">MMIDWTQRAWLEWSASTGEADRDPKPFERVESVRPEPLAKIVRLMLRWNLDTRRSFRIVTEKGLVLDASALEQTVQDGRFPFPLAVPDAAPPADDYA</sequence>
<reference evidence="2" key="1">
    <citation type="journal article" date="2019" name="Int. J. Syst. Evol. Microbiol.">
        <title>The Global Catalogue of Microorganisms (GCM) 10K type strain sequencing project: providing services to taxonomists for standard genome sequencing and annotation.</title>
        <authorList>
            <consortium name="The Broad Institute Genomics Platform"/>
            <consortium name="The Broad Institute Genome Sequencing Center for Infectious Disease"/>
            <person name="Wu L."/>
            <person name="Ma J."/>
        </authorList>
    </citation>
    <scope>NUCLEOTIDE SEQUENCE [LARGE SCALE GENOMIC DNA]</scope>
    <source>
        <strain evidence="2">KCTC 42224</strain>
    </source>
</reference>
<comment type="caution">
    <text evidence="1">The sequence shown here is derived from an EMBL/GenBank/DDBJ whole genome shotgun (WGS) entry which is preliminary data.</text>
</comment>
<accession>A0ABV7V812</accession>
<dbReference type="RefSeq" id="WP_191324860.1">
    <property type="nucleotide sequence ID" value="NZ_BMZP01000012.1"/>
</dbReference>